<comment type="similarity">
    <text evidence="5">Belongs to the TDD superfamily. DTWD2 family.</text>
</comment>
<dbReference type="EC" id="2.5.1.25" evidence="1"/>
<dbReference type="OrthoDB" id="268835at2"/>
<evidence type="ECO:0000313" key="8">
    <source>
        <dbReference type="Proteomes" id="UP000241829"/>
    </source>
</evidence>
<dbReference type="PANTHER" id="PTHR21392">
    <property type="entry name" value="TRNA-URIDINE AMINOCARBOXYPROPYLTRANSFERASE 2"/>
    <property type="match status" value="1"/>
</dbReference>
<dbReference type="Proteomes" id="UP000241829">
    <property type="component" value="Chromosome"/>
</dbReference>
<keyword evidence="4" id="KW-0819">tRNA processing</keyword>
<dbReference type="GO" id="GO:0008033">
    <property type="term" value="P:tRNA processing"/>
    <property type="evidence" value="ECO:0007669"/>
    <property type="project" value="UniProtKB-KW"/>
</dbReference>
<evidence type="ECO:0000256" key="2">
    <source>
        <dbReference type="ARBA" id="ARBA00022679"/>
    </source>
</evidence>
<feature type="domain" description="DTW" evidence="6">
    <location>
        <begin position="11"/>
        <end position="216"/>
    </location>
</feature>
<dbReference type="GO" id="GO:0016432">
    <property type="term" value="F:tRNA-uridine aminocarboxypropyltransferase activity"/>
    <property type="evidence" value="ECO:0007669"/>
    <property type="project" value="UniProtKB-EC"/>
</dbReference>
<evidence type="ECO:0000256" key="3">
    <source>
        <dbReference type="ARBA" id="ARBA00022691"/>
    </source>
</evidence>
<dbReference type="InterPro" id="IPR039262">
    <property type="entry name" value="DTWD2/TAPT"/>
</dbReference>
<dbReference type="KEGG" id="melm:C7H73_08165"/>
<dbReference type="AlphaFoldDB" id="A0A2P1NKS3"/>
<dbReference type="EMBL" id="CP027792">
    <property type="protein sequence ID" value="AVP57633.1"/>
    <property type="molecule type" value="Genomic_DNA"/>
</dbReference>
<protein>
    <recommendedName>
        <fullName evidence="1">tRNA-uridine aminocarboxypropyltransferase</fullName>
        <ecNumber evidence="1">2.5.1.25</ecNumber>
    </recommendedName>
</protein>
<evidence type="ECO:0000256" key="5">
    <source>
        <dbReference type="ARBA" id="ARBA00034489"/>
    </source>
</evidence>
<dbReference type="InterPro" id="IPR005636">
    <property type="entry name" value="DTW"/>
</dbReference>
<dbReference type="SMART" id="SM01144">
    <property type="entry name" value="DTW"/>
    <property type="match status" value="1"/>
</dbReference>
<name>A0A2P1NKS3_9BURK</name>
<keyword evidence="2" id="KW-0808">Transferase</keyword>
<dbReference type="RefSeq" id="WP_106846185.1">
    <property type="nucleotide sequence ID" value="NZ_CP027792.1"/>
</dbReference>
<accession>A0A2P1NKS3</accession>
<evidence type="ECO:0000259" key="6">
    <source>
        <dbReference type="SMART" id="SM01144"/>
    </source>
</evidence>
<evidence type="ECO:0000313" key="7">
    <source>
        <dbReference type="EMBL" id="AVP57633.1"/>
    </source>
</evidence>
<keyword evidence="8" id="KW-1185">Reference proteome</keyword>
<dbReference type="Pfam" id="PF03942">
    <property type="entry name" value="DTW"/>
    <property type="match status" value="1"/>
</dbReference>
<organism evidence="7 8">
    <name type="scientific">Pulveribacter suum</name>
    <dbReference type="NCBI Taxonomy" id="2116657"/>
    <lineage>
        <taxon>Bacteria</taxon>
        <taxon>Pseudomonadati</taxon>
        <taxon>Pseudomonadota</taxon>
        <taxon>Betaproteobacteria</taxon>
        <taxon>Burkholderiales</taxon>
        <taxon>Comamonadaceae</taxon>
        <taxon>Pulveribacter</taxon>
    </lineage>
</organism>
<reference evidence="8" key="1">
    <citation type="submission" date="2018-03" db="EMBL/GenBank/DDBJ databases">
        <title>Genome sequencing of Melaminivora sp. strain SC2-7.</title>
        <authorList>
            <person name="Kim S.-J."/>
            <person name="Heo J."/>
            <person name="Ahn J.-H."/>
            <person name="Kwon S.-W."/>
        </authorList>
    </citation>
    <scope>NUCLEOTIDE SEQUENCE [LARGE SCALE GENOMIC DNA]</scope>
    <source>
        <strain evidence="8">SC2-7</strain>
    </source>
</reference>
<sequence>MTTPPCPVPARRAHCPRCLRPARTCLCAAVCVVDHQVQVLLLMHPLEVGQAKGTGQLLHLCLPGSRVLVGEAFAPQALRQALVQPWGDALPRQPLLLYPASPPHPRQPGGVQAPPAAPFLATPGGAPLRLVVLDATWRKSRRMLWANPLLQALPRLSLHAPPASRYAIRRAHAPEQRSTLEATCHALMQLEPANAQLPALVQAMDAFMAQQAEHWPAARSAILGPSPS</sequence>
<keyword evidence="3" id="KW-0949">S-adenosyl-L-methionine</keyword>
<proteinExistence type="inferred from homology"/>
<evidence type="ECO:0000256" key="1">
    <source>
        <dbReference type="ARBA" id="ARBA00012386"/>
    </source>
</evidence>
<dbReference type="PANTHER" id="PTHR21392:SF0">
    <property type="entry name" value="TRNA-URIDINE AMINOCARBOXYPROPYLTRANSFERASE 2"/>
    <property type="match status" value="1"/>
</dbReference>
<evidence type="ECO:0000256" key="4">
    <source>
        <dbReference type="ARBA" id="ARBA00022694"/>
    </source>
</evidence>
<gene>
    <name evidence="7" type="ORF">C7H73_08165</name>
</gene>